<accession>A0AB73HZX3</accession>
<keyword evidence="4" id="KW-0997">Cell inner membrane</keyword>
<dbReference type="Proteomes" id="UP001158058">
    <property type="component" value="Unassembled WGS sequence"/>
</dbReference>
<keyword evidence="2" id="KW-1003">Cell membrane</keyword>
<dbReference type="EMBL" id="JAODZF010000007">
    <property type="protein sequence ID" value="MDH0143070.1"/>
    <property type="molecule type" value="Genomic_DNA"/>
</dbReference>
<protein>
    <submittedName>
        <fullName evidence="9">GspH/FimT family protein</fullName>
    </submittedName>
</protein>
<organism evidence="9 10">
    <name type="scientific">Aquipseudomonas alcaligenes</name>
    <name type="common">Pseudomonas alcaligenes</name>
    <dbReference type="NCBI Taxonomy" id="43263"/>
    <lineage>
        <taxon>Bacteria</taxon>
        <taxon>Pseudomonadati</taxon>
        <taxon>Pseudomonadota</taxon>
        <taxon>Gammaproteobacteria</taxon>
        <taxon>Pseudomonadales</taxon>
        <taxon>Pseudomonadaceae</taxon>
        <taxon>Aquipseudomonas</taxon>
    </lineage>
</organism>
<dbReference type="Pfam" id="PF12019">
    <property type="entry name" value="GspH"/>
    <property type="match status" value="1"/>
</dbReference>
<keyword evidence="7" id="KW-0472">Membrane</keyword>
<evidence type="ECO:0000256" key="1">
    <source>
        <dbReference type="ARBA" id="ARBA00004377"/>
    </source>
</evidence>
<evidence type="ECO:0000256" key="6">
    <source>
        <dbReference type="ARBA" id="ARBA00022989"/>
    </source>
</evidence>
<evidence type="ECO:0000256" key="7">
    <source>
        <dbReference type="ARBA" id="ARBA00023136"/>
    </source>
</evidence>
<evidence type="ECO:0000259" key="8">
    <source>
        <dbReference type="Pfam" id="PF12019"/>
    </source>
</evidence>
<comment type="caution">
    <text evidence="9">The sequence shown here is derived from an EMBL/GenBank/DDBJ whole genome shotgun (WGS) entry which is preliminary data.</text>
</comment>
<gene>
    <name evidence="9" type="ORF">N7380_12160</name>
</gene>
<evidence type="ECO:0000256" key="5">
    <source>
        <dbReference type="ARBA" id="ARBA00022692"/>
    </source>
</evidence>
<keyword evidence="3" id="KW-0488">Methylation</keyword>
<dbReference type="GO" id="GO:0015628">
    <property type="term" value="P:protein secretion by the type II secretion system"/>
    <property type="evidence" value="ECO:0007669"/>
    <property type="project" value="InterPro"/>
</dbReference>
<proteinExistence type="predicted"/>
<comment type="subcellular location">
    <subcellularLocation>
        <location evidence="1">Cell inner membrane</location>
        <topology evidence="1">Single-pass membrane protein</topology>
    </subcellularLocation>
</comment>
<evidence type="ECO:0000313" key="9">
    <source>
        <dbReference type="EMBL" id="MDH0143070.1"/>
    </source>
</evidence>
<name>A0AB73HZX3_AQUAC</name>
<evidence type="ECO:0000256" key="2">
    <source>
        <dbReference type="ARBA" id="ARBA00022475"/>
    </source>
</evidence>
<keyword evidence="6" id="KW-1133">Transmembrane helix</keyword>
<dbReference type="InterPro" id="IPR022346">
    <property type="entry name" value="T2SS_GspH"/>
</dbReference>
<evidence type="ECO:0000313" key="10">
    <source>
        <dbReference type="Proteomes" id="UP001158058"/>
    </source>
</evidence>
<feature type="domain" description="General secretion pathway GspH" evidence="8">
    <location>
        <begin position="3"/>
        <end position="104"/>
    </location>
</feature>
<dbReference type="Gene3D" id="3.55.40.10">
    <property type="entry name" value="minor pseudopilin epsh domain"/>
    <property type="match status" value="1"/>
</dbReference>
<evidence type="ECO:0000256" key="3">
    <source>
        <dbReference type="ARBA" id="ARBA00022481"/>
    </source>
</evidence>
<dbReference type="GO" id="GO:0015627">
    <property type="term" value="C:type II protein secretion system complex"/>
    <property type="evidence" value="ECO:0007669"/>
    <property type="project" value="InterPro"/>
</dbReference>
<dbReference type="GO" id="GO:0005886">
    <property type="term" value="C:plasma membrane"/>
    <property type="evidence" value="ECO:0007669"/>
    <property type="project" value="UniProtKB-SubCell"/>
</dbReference>
<evidence type="ECO:0000256" key="4">
    <source>
        <dbReference type="ARBA" id="ARBA00022519"/>
    </source>
</evidence>
<reference evidence="9" key="1">
    <citation type="submission" date="2022-09" db="EMBL/GenBank/DDBJ databases">
        <title>Intensive care unit water sources are persistently colonized with multi-drug resistant bacteria and are the site of extensive horizontal gene transfer of antibiotic resistance genes.</title>
        <authorList>
            <person name="Diorio-Toth L."/>
        </authorList>
    </citation>
    <scope>NUCLEOTIDE SEQUENCE</scope>
    <source>
        <strain evidence="9">GD04146</strain>
    </source>
</reference>
<keyword evidence="5" id="KW-0812">Transmembrane</keyword>
<dbReference type="AlphaFoldDB" id="A0AB73HZX3"/>
<sequence>MGELHRALSSARLEAINRSMSMSVVAVDGDWGGELEIRTGDGSDPDDVVRKLPGMAPGAAVTATGDVETIQFNSLGGLESPAAAVLFDYSRGDSAKAVSVCPTGRIIAGDEC</sequence>